<proteinExistence type="inferred from homology"/>
<reference evidence="12 13" key="1">
    <citation type="submission" date="2019-06" db="EMBL/GenBank/DDBJ databases">
        <title>A chromosomal-level reference genome of Carpinus fangiana (Coryloideae, Betulaceae).</title>
        <authorList>
            <person name="Yang X."/>
            <person name="Wang Z."/>
            <person name="Zhang L."/>
            <person name="Hao G."/>
            <person name="Liu J."/>
            <person name="Yang Y."/>
        </authorList>
    </citation>
    <scope>NUCLEOTIDE SEQUENCE [LARGE SCALE GENOMIC DNA]</scope>
    <source>
        <strain evidence="12">Cfa_2016G</strain>
        <tissue evidence="12">Leaf</tissue>
    </source>
</reference>
<dbReference type="FunFam" id="3.90.110.10:FF:000001">
    <property type="entry name" value="Malate dehydrogenase"/>
    <property type="match status" value="1"/>
</dbReference>
<evidence type="ECO:0000256" key="2">
    <source>
        <dbReference type="ARBA" id="ARBA00011738"/>
    </source>
</evidence>
<organism evidence="12 13">
    <name type="scientific">Carpinus fangiana</name>
    <dbReference type="NCBI Taxonomy" id="176857"/>
    <lineage>
        <taxon>Eukaryota</taxon>
        <taxon>Viridiplantae</taxon>
        <taxon>Streptophyta</taxon>
        <taxon>Embryophyta</taxon>
        <taxon>Tracheophyta</taxon>
        <taxon>Spermatophyta</taxon>
        <taxon>Magnoliopsida</taxon>
        <taxon>eudicotyledons</taxon>
        <taxon>Gunneridae</taxon>
        <taxon>Pentapetalae</taxon>
        <taxon>rosids</taxon>
        <taxon>fabids</taxon>
        <taxon>Fagales</taxon>
        <taxon>Betulaceae</taxon>
        <taxon>Carpinus</taxon>
    </lineage>
</organism>
<evidence type="ECO:0000256" key="8">
    <source>
        <dbReference type="ARBA" id="ARBA00048313"/>
    </source>
</evidence>
<evidence type="ECO:0000313" key="12">
    <source>
        <dbReference type="EMBL" id="KAB8337051.1"/>
    </source>
</evidence>
<dbReference type="GO" id="GO:0030060">
    <property type="term" value="F:L-malate dehydrogenase (NAD+) activity"/>
    <property type="evidence" value="ECO:0007669"/>
    <property type="project" value="UniProtKB-EC"/>
</dbReference>
<comment type="subunit">
    <text evidence="2">Homodimer.</text>
</comment>
<dbReference type="Pfam" id="PF00056">
    <property type="entry name" value="Ldh_1_N"/>
    <property type="match status" value="1"/>
</dbReference>
<name>A0A5N6KP66_9ROSI</name>
<feature type="domain" description="Lactate/malate dehydrogenase N-terminal" evidence="10">
    <location>
        <begin position="342"/>
        <end position="485"/>
    </location>
</feature>
<dbReference type="CDD" id="cd01337">
    <property type="entry name" value="MDH_glyoxysomal_mitochondrial"/>
    <property type="match status" value="1"/>
</dbReference>
<evidence type="ECO:0000256" key="9">
    <source>
        <dbReference type="SAM" id="MobiDB-lite"/>
    </source>
</evidence>
<keyword evidence="7" id="KW-0520">NAD</keyword>
<dbReference type="SUPFAM" id="SSF56327">
    <property type="entry name" value="LDH C-terminal domain-like"/>
    <property type="match status" value="1"/>
</dbReference>
<evidence type="ECO:0000256" key="7">
    <source>
        <dbReference type="ARBA" id="ARBA00023027"/>
    </source>
</evidence>
<keyword evidence="6" id="KW-0560">Oxidoreductase</keyword>
<protein>
    <recommendedName>
        <fullName evidence="3">malate dehydrogenase</fullName>
        <ecNumber evidence="3">1.1.1.37</ecNumber>
    </recommendedName>
</protein>
<sequence length="656" mass="70007">MRMKRPNMAWQGKVVSDGKCHLKIRWKRVGETCEWRAAETANPAAGQAGGGHAGKADTARIDHSHCMQGPRRFSPERVTEPTHCDWETACIVRLTPRHAEAAANSKVDENFSSANSSPADSSLFRCEAGRLCHGQRESGERAGALTFSRNGRKSRATGHGSQQRRQWASFSSKMSGQKSRAQPRQSRARRQVANAGWPYIEGCQSEHSCAGRGRMRVPSRSMRDAFGKNVPKRSVQPSESAAGSGSPLQEGGCCVQACPDLPTLAAHTSKQRARRRSLPEVKAVVTSEPTRPAAGSLPGGSFLAPRFRRRPEARLQRLCPRGKSPPGQWPASVLTQFEQNSKVTVLGAGGGIGQPLSLLMKLNPRVSELALYDIKGAPGVAADVGHINTNSVVKGYDAGEAGLKDALTGSEIVLIPAGVPRKPGMTRDDLFNTNASIVRDLAKAAATAAPKANILVISNPVNSTVPICAEVFKAHGVYDPKRLFGVTTLDVVRASRFISQNKSTDPANENITVVGGHSGATIVPLLSQSGYELSGEALDKYVNRVQFGGDEVVQAKGGAGSATLSMAMAGARFAESLLKAAQGEKGVVEPTFVDSPLYKDQGIDFFASRVELGPNGVENILPVGDITPYEQKLLDACLKDLKGNIAKGVQFVKENP</sequence>
<feature type="region of interest" description="Disordered" evidence="9">
    <location>
        <begin position="210"/>
        <end position="247"/>
    </location>
</feature>
<dbReference type="Gene3D" id="3.40.50.720">
    <property type="entry name" value="NAD(P)-binding Rossmann-like Domain"/>
    <property type="match status" value="1"/>
</dbReference>
<evidence type="ECO:0000259" key="10">
    <source>
        <dbReference type="Pfam" id="PF00056"/>
    </source>
</evidence>
<dbReference type="InterPro" id="IPR010097">
    <property type="entry name" value="Malate_DH_type1"/>
</dbReference>
<accession>A0A5N6KP66</accession>
<dbReference type="InterPro" id="IPR001236">
    <property type="entry name" value="Lactate/malate_DH_N"/>
</dbReference>
<dbReference type="PROSITE" id="PS00068">
    <property type="entry name" value="MDH"/>
    <property type="match status" value="1"/>
</dbReference>
<feature type="compositionally biased region" description="Polar residues" evidence="9">
    <location>
        <begin position="159"/>
        <end position="176"/>
    </location>
</feature>
<comment type="caution">
    <text evidence="12">The sequence shown here is derived from an EMBL/GenBank/DDBJ whole genome shotgun (WGS) entry which is preliminary data.</text>
</comment>
<dbReference type="NCBIfam" id="TIGR01772">
    <property type="entry name" value="MDH_euk_gproteo"/>
    <property type="match status" value="1"/>
</dbReference>
<comment type="similarity">
    <text evidence="1">Belongs to the LDH/MDH superfamily. MDH type 1 family.</text>
</comment>
<comment type="catalytic activity">
    <reaction evidence="8">
        <text>(S)-malate + NAD(+) = oxaloacetate + NADH + H(+)</text>
        <dbReference type="Rhea" id="RHEA:21432"/>
        <dbReference type="ChEBI" id="CHEBI:15378"/>
        <dbReference type="ChEBI" id="CHEBI:15589"/>
        <dbReference type="ChEBI" id="CHEBI:16452"/>
        <dbReference type="ChEBI" id="CHEBI:57540"/>
        <dbReference type="ChEBI" id="CHEBI:57945"/>
        <dbReference type="EC" id="1.1.1.37"/>
    </reaction>
</comment>
<dbReference type="InterPro" id="IPR015955">
    <property type="entry name" value="Lactate_DH/Glyco_Ohase_4_C"/>
</dbReference>
<evidence type="ECO:0000313" key="13">
    <source>
        <dbReference type="Proteomes" id="UP000327013"/>
    </source>
</evidence>
<dbReference type="OrthoDB" id="4069699at2759"/>
<keyword evidence="13" id="KW-1185">Reference proteome</keyword>
<dbReference type="InterPro" id="IPR022383">
    <property type="entry name" value="Lactate/malate_DH_C"/>
</dbReference>
<dbReference type="EMBL" id="VIBQ01000009">
    <property type="protein sequence ID" value="KAB8337051.1"/>
    <property type="molecule type" value="Genomic_DNA"/>
</dbReference>
<dbReference type="SUPFAM" id="SSF51735">
    <property type="entry name" value="NAD(P)-binding Rossmann-fold domains"/>
    <property type="match status" value="1"/>
</dbReference>
<feature type="domain" description="Lactate/malate dehydrogenase C-terminal" evidence="11">
    <location>
        <begin position="487"/>
        <end position="652"/>
    </location>
</feature>
<keyword evidence="4" id="KW-0816">Tricarboxylic acid cycle</keyword>
<dbReference type="AlphaFoldDB" id="A0A5N6KP66"/>
<feature type="compositionally biased region" description="Polar residues" evidence="9">
    <location>
        <begin position="235"/>
        <end position="247"/>
    </location>
</feature>
<dbReference type="GO" id="GO:0006099">
    <property type="term" value="P:tricarboxylic acid cycle"/>
    <property type="evidence" value="ECO:0007669"/>
    <property type="project" value="UniProtKB-KW"/>
</dbReference>
<evidence type="ECO:0000259" key="11">
    <source>
        <dbReference type="Pfam" id="PF02866"/>
    </source>
</evidence>
<dbReference type="PANTHER" id="PTHR11540:SF73">
    <property type="entry name" value="MALATE DEHYDROGENASE, MITOCHONDRIAL"/>
    <property type="match status" value="1"/>
</dbReference>
<dbReference type="Proteomes" id="UP000327013">
    <property type="component" value="Unassembled WGS sequence"/>
</dbReference>
<dbReference type="EC" id="1.1.1.37" evidence="3"/>
<evidence type="ECO:0000256" key="4">
    <source>
        <dbReference type="ARBA" id="ARBA00022532"/>
    </source>
</evidence>
<evidence type="ECO:0000256" key="3">
    <source>
        <dbReference type="ARBA" id="ARBA00012995"/>
    </source>
</evidence>
<dbReference type="GO" id="GO:0006108">
    <property type="term" value="P:malate metabolic process"/>
    <property type="evidence" value="ECO:0007669"/>
    <property type="project" value="InterPro"/>
</dbReference>
<dbReference type="PANTHER" id="PTHR11540">
    <property type="entry name" value="MALATE AND LACTATE DEHYDROGENASE"/>
    <property type="match status" value="1"/>
</dbReference>
<keyword evidence="5" id="KW-0809">Transit peptide</keyword>
<feature type="region of interest" description="Disordered" evidence="9">
    <location>
        <begin position="135"/>
        <end position="191"/>
    </location>
</feature>
<dbReference type="FunFam" id="3.40.50.720:FF:000013">
    <property type="entry name" value="Malate dehydrogenase"/>
    <property type="match status" value="1"/>
</dbReference>
<dbReference type="Pfam" id="PF02866">
    <property type="entry name" value="Ldh_1_C"/>
    <property type="match status" value="1"/>
</dbReference>
<dbReference type="InterPro" id="IPR001252">
    <property type="entry name" value="Malate_DH_AS"/>
</dbReference>
<evidence type="ECO:0000256" key="6">
    <source>
        <dbReference type="ARBA" id="ARBA00023002"/>
    </source>
</evidence>
<feature type="region of interest" description="Disordered" evidence="9">
    <location>
        <begin position="267"/>
        <end position="304"/>
    </location>
</feature>
<dbReference type="GO" id="GO:0005739">
    <property type="term" value="C:mitochondrion"/>
    <property type="evidence" value="ECO:0007669"/>
    <property type="project" value="TreeGrafter"/>
</dbReference>
<evidence type="ECO:0000256" key="5">
    <source>
        <dbReference type="ARBA" id="ARBA00022946"/>
    </source>
</evidence>
<dbReference type="Gene3D" id="3.90.110.10">
    <property type="entry name" value="Lactate dehydrogenase/glycoside hydrolase, family 4, C-terminal"/>
    <property type="match status" value="1"/>
</dbReference>
<dbReference type="InterPro" id="IPR036291">
    <property type="entry name" value="NAD(P)-bd_dom_sf"/>
</dbReference>
<gene>
    <name evidence="12" type="ORF">FH972_021355</name>
</gene>
<evidence type="ECO:0000256" key="1">
    <source>
        <dbReference type="ARBA" id="ARBA00008824"/>
    </source>
</evidence>